<protein>
    <recommendedName>
        <fullName evidence="4">Cytochrome P450</fullName>
    </recommendedName>
</protein>
<dbReference type="GO" id="GO:0004497">
    <property type="term" value="F:monooxygenase activity"/>
    <property type="evidence" value="ECO:0007669"/>
    <property type="project" value="InterPro"/>
</dbReference>
<dbReference type="InterPro" id="IPR036396">
    <property type="entry name" value="Cyt_P450_sf"/>
</dbReference>
<dbReference type="EMBL" id="KN837379">
    <property type="protein sequence ID" value="KIJ26205.1"/>
    <property type="molecule type" value="Genomic_DNA"/>
</dbReference>
<name>A0A0C9ULP3_SPHS4</name>
<dbReference type="OrthoDB" id="1470350at2759"/>
<feature type="non-terminal residue" evidence="2">
    <location>
        <position position="1"/>
    </location>
</feature>
<evidence type="ECO:0000313" key="2">
    <source>
        <dbReference type="EMBL" id="KIJ26205.1"/>
    </source>
</evidence>
<dbReference type="GO" id="GO:0020037">
    <property type="term" value="F:heme binding"/>
    <property type="evidence" value="ECO:0007669"/>
    <property type="project" value="InterPro"/>
</dbReference>
<evidence type="ECO:0000256" key="1">
    <source>
        <dbReference type="SAM" id="SignalP"/>
    </source>
</evidence>
<dbReference type="Proteomes" id="UP000054279">
    <property type="component" value="Unassembled WGS sequence"/>
</dbReference>
<dbReference type="Pfam" id="PF00067">
    <property type="entry name" value="p450"/>
    <property type="match status" value="1"/>
</dbReference>
<keyword evidence="1" id="KW-0732">Signal</keyword>
<dbReference type="HOGENOM" id="CLU_001570_5_11_1"/>
<dbReference type="AlphaFoldDB" id="A0A0C9ULP3"/>
<organism evidence="2 3">
    <name type="scientific">Sphaerobolus stellatus (strain SS14)</name>
    <dbReference type="NCBI Taxonomy" id="990650"/>
    <lineage>
        <taxon>Eukaryota</taxon>
        <taxon>Fungi</taxon>
        <taxon>Dikarya</taxon>
        <taxon>Basidiomycota</taxon>
        <taxon>Agaricomycotina</taxon>
        <taxon>Agaricomycetes</taxon>
        <taxon>Phallomycetidae</taxon>
        <taxon>Geastrales</taxon>
        <taxon>Sphaerobolaceae</taxon>
        <taxon>Sphaerobolus</taxon>
    </lineage>
</organism>
<gene>
    <name evidence="2" type="ORF">M422DRAFT_192534</name>
</gene>
<reference evidence="2 3" key="1">
    <citation type="submission" date="2014-06" db="EMBL/GenBank/DDBJ databases">
        <title>Evolutionary Origins and Diversification of the Mycorrhizal Mutualists.</title>
        <authorList>
            <consortium name="DOE Joint Genome Institute"/>
            <consortium name="Mycorrhizal Genomics Consortium"/>
            <person name="Kohler A."/>
            <person name="Kuo A."/>
            <person name="Nagy L.G."/>
            <person name="Floudas D."/>
            <person name="Copeland A."/>
            <person name="Barry K.W."/>
            <person name="Cichocki N."/>
            <person name="Veneault-Fourrey C."/>
            <person name="LaButti K."/>
            <person name="Lindquist E.A."/>
            <person name="Lipzen A."/>
            <person name="Lundell T."/>
            <person name="Morin E."/>
            <person name="Murat C."/>
            <person name="Riley R."/>
            <person name="Ohm R."/>
            <person name="Sun H."/>
            <person name="Tunlid A."/>
            <person name="Henrissat B."/>
            <person name="Grigoriev I.V."/>
            <person name="Hibbett D.S."/>
            <person name="Martin F."/>
        </authorList>
    </citation>
    <scope>NUCLEOTIDE SEQUENCE [LARGE SCALE GENOMIC DNA]</scope>
    <source>
        <strain evidence="2 3">SS14</strain>
    </source>
</reference>
<keyword evidence="3" id="KW-1185">Reference proteome</keyword>
<dbReference type="Gene3D" id="1.10.630.10">
    <property type="entry name" value="Cytochrome P450"/>
    <property type="match status" value="1"/>
</dbReference>
<feature type="chain" id="PRO_5002204880" description="Cytochrome P450" evidence="1">
    <location>
        <begin position="24"/>
        <end position="67"/>
    </location>
</feature>
<feature type="signal peptide" evidence="1">
    <location>
        <begin position="1"/>
        <end position="23"/>
    </location>
</feature>
<dbReference type="GO" id="GO:0005506">
    <property type="term" value="F:iron ion binding"/>
    <property type="evidence" value="ECO:0007669"/>
    <property type="project" value="InterPro"/>
</dbReference>
<dbReference type="GO" id="GO:0016705">
    <property type="term" value="F:oxidoreductase activity, acting on paired donors, with incorporation or reduction of molecular oxygen"/>
    <property type="evidence" value="ECO:0007669"/>
    <property type="project" value="InterPro"/>
</dbReference>
<dbReference type="InterPro" id="IPR001128">
    <property type="entry name" value="Cyt_P450"/>
</dbReference>
<sequence length="67" mass="7551">RACIGYRFAMVEFKCLIFALIRGFQFELAVAPEQIGKKSTVVTRPVVKSELEKGSQLPLKITPYMDS</sequence>
<evidence type="ECO:0000313" key="3">
    <source>
        <dbReference type="Proteomes" id="UP000054279"/>
    </source>
</evidence>
<accession>A0A0C9ULP3</accession>
<evidence type="ECO:0008006" key="4">
    <source>
        <dbReference type="Google" id="ProtNLM"/>
    </source>
</evidence>
<proteinExistence type="predicted"/>
<dbReference type="SUPFAM" id="SSF48264">
    <property type="entry name" value="Cytochrome P450"/>
    <property type="match status" value="1"/>
</dbReference>